<dbReference type="AlphaFoldDB" id="A0A6N7QZN8"/>
<evidence type="ECO:0000313" key="6">
    <source>
        <dbReference type="EMBL" id="MRH78114.1"/>
    </source>
</evidence>
<dbReference type="InterPro" id="IPR007476">
    <property type="entry name" value="RdgC"/>
</dbReference>
<evidence type="ECO:0000256" key="1">
    <source>
        <dbReference type="ARBA" id="ARBA00004453"/>
    </source>
</evidence>
<dbReference type="Pfam" id="PF04381">
    <property type="entry name" value="RdgC"/>
    <property type="match status" value="1"/>
</dbReference>
<keyword evidence="7" id="KW-1185">Reference proteome</keyword>
<dbReference type="GO" id="GO:0000018">
    <property type="term" value="P:regulation of DNA recombination"/>
    <property type="evidence" value="ECO:0007669"/>
    <property type="project" value="TreeGrafter"/>
</dbReference>
<keyword evidence="4" id="KW-0963">Cytoplasm</keyword>
<dbReference type="GO" id="GO:0006310">
    <property type="term" value="P:DNA recombination"/>
    <property type="evidence" value="ECO:0007669"/>
    <property type="project" value="UniProtKB-KW"/>
</dbReference>
<protein>
    <recommendedName>
        <fullName evidence="3">Recombination-associated protein RdgC</fullName>
    </recommendedName>
</protein>
<evidence type="ECO:0000313" key="7">
    <source>
        <dbReference type="Proteomes" id="UP000433788"/>
    </source>
</evidence>
<sequence length="297" mass="33909">MWFRNLCVYQLADAFALSSEQLESRLAGAAFQPVGPHDPETRGWVSPLSTGGELLAHVAGTQMMMCLQTEVRVLPAAVVKENVEQRAEEREAAMARPLGKRERTRLKEEVTMDLLPRAFTKRRKTYGYFDMENRWLVVDASSWKEAEIFTEDLRAALSSLPLRPLQTDSAPHQVMTEWLAHDRFPSDLEPGEEAVFEDPRSEGAEISCRRQDLRSNEIRAHIKAGKRVKRLAIAWDQRLEAVMDTDLSIKRLRFADLVQSESGDREAETPAERFDADFVMMTGELARFIPRLLAWFS</sequence>
<name>A0A6N7QZN8_9GAMM</name>
<organism evidence="6 7">
    <name type="scientific">Spiribacter salilacus</name>
    <dbReference type="NCBI Taxonomy" id="2664894"/>
    <lineage>
        <taxon>Bacteria</taxon>
        <taxon>Pseudomonadati</taxon>
        <taxon>Pseudomonadota</taxon>
        <taxon>Gammaproteobacteria</taxon>
        <taxon>Chromatiales</taxon>
        <taxon>Ectothiorhodospiraceae</taxon>
        <taxon>Spiribacter</taxon>
    </lineage>
</organism>
<dbReference type="PANTHER" id="PTHR38103:SF1">
    <property type="entry name" value="RECOMBINATION-ASSOCIATED PROTEIN RDGC"/>
    <property type="match status" value="1"/>
</dbReference>
<dbReference type="GO" id="GO:0003690">
    <property type="term" value="F:double-stranded DNA binding"/>
    <property type="evidence" value="ECO:0007669"/>
    <property type="project" value="TreeGrafter"/>
</dbReference>
<gene>
    <name evidence="6" type="primary">rdgC</name>
    <name evidence="6" type="ORF">GH984_05285</name>
</gene>
<evidence type="ECO:0000256" key="2">
    <source>
        <dbReference type="ARBA" id="ARBA00008657"/>
    </source>
</evidence>
<comment type="similarity">
    <text evidence="2">Belongs to the RdgC family.</text>
</comment>
<comment type="subcellular location">
    <subcellularLocation>
        <location evidence="1">Cytoplasm</location>
        <location evidence="1">Nucleoid</location>
    </subcellularLocation>
</comment>
<keyword evidence="5" id="KW-0233">DNA recombination</keyword>
<dbReference type="GO" id="GO:0043590">
    <property type="term" value="C:bacterial nucleoid"/>
    <property type="evidence" value="ECO:0007669"/>
    <property type="project" value="TreeGrafter"/>
</dbReference>
<reference evidence="6 7" key="1">
    <citation type="submission" date="2019-11" db="EMBL/GenBank/DDBJ databases">
        <authorList>
            <person name="Zhang X.Y."/>
        </authorList>
    </citation>
    <scope>NUCLEOTIDE SEQUENCE [LARGE SCALE GENOMIC DNA]</scope>
    <source>
        <strain evidence="6 7">C176</strain>
    </source>
</reference>
<dbReference type="RefSeq" id="WP_153719147.1">
    <property type="nucleotide sequence ID" value="NZ_WJPP01000002.1"/>
</dbReference>
<dbReference type="NCBIfam" id="NF001464">
    <property type="entry name" value="PRK00321.1-5"/>
    <property type="match status" value="1"/>
</dbReference>
<dbReference type="EMBL" id="WJPP01000002">
    <property type="protein sequence ID" value="MRH78114.1"/>
    <property type="molecule type" value="Genomic_DNA"/>
</dbReference>
<proteinExistence type="inferred from homology"/>
<accession>A0A6N7QZN8</accession>
<dbReference type="PANTHER" id="PTHR38103">
    <property type="entry name" value="RECOMBINATION-ASSOCIATED PROTEIN RDGC"/>
    <property type="match status" value="1"/>
</dbReference>
<evidence type="ECO:0000256" key="3">
    <source>
        <dbReference type="ARBA" id="ARBA00022296"/>
    </source>
</evidence>
<dbReference type="Proteomes" id="UP000433788">
    <property type="component" value="Unassembled WGS sequence"/>
</dbReference>
<comment type="caution">
    <text evidence="6">The sequence shown here is derived from an EMBL/GenBank/DDBJ whole genome shotgun (WGS) entry which is preliminary data.</text>
</comment>
<evidence type="ECO:0000256" key="4">
    <source>
        <dbReference type="ARBA" id="ARBA00022490"/>
    </source>
</evidence>
<evidence type="ECO:0000256" key="5">
    <source>
        <dbReference type="ARBA" id="ARBA00023172"/>
    </source>
</evidence>